<protein>
    <submittedName>
        <fullName evidence="1">Uncharacterized protein</fullName>
    </submittedName>
</protein>
<evidence type="ECO:0000313" key="2">
    <source>
        <dbReference type="Proteomes" id="UP000225215"/>
    </source>
</evidence>
<proteinExistence type="predicted"/>
<evidence type="ECO:0000313" key="1">
    <source>
        <dbReference type="EMBL" id="APU01705.1"/>
    </source>
</evidence>
<dbReference type="Proteomes" id="UP000225215">
    <property type="component" value="Segment"/>
</dbReference>
<dbReference type="EMBL" id="KY290955">
    <property type="protein sequence ID" value="APU01705.1"/>
    <property type="molecule type" value="Genomic_DNA"/>
</dbReference>
<organism evidence="1 2">
    <name type="scientific">Aeromonas phage 65.2</name>
    <dbReference type="NCBI Taxonomy" id="1932896"/>
    <lineage>
        <taxon>Viruses</taxon>
        <taxon>Duplodnaviria</taxon>
        <taxon>Heunggongvirae</taxon>
        <taxon>Uroviricota</taxon>
        <taxon>Caudoviricetes</taxon>
        <taxon>Pantevenvirales</taxon>
        <taxon>Straboviridae</taxon>
        <taxon>Emmerichvirinae</taxon>
        <taxon>Ishigurovirus</taxon>
        <taxon>Ishigurovirus osborne</taxon>
    </lineage>
</organism>
<name>A0A219YCM9_9CAUD</name>
<reference evidence="1 2" key="1">
    <citation type="journal article" date="2017" name="Sci. Rep.">
        <title>Characterization and diversity of phages infecting Aeromonas salmonicida subsp. salmonicida.</title>
        <authorList>
            <person name="Vincent A.T."/>
            <person name="Paquet V.E."/>
            <person name="Bernatchez A."/>
            <person name="Tremblay D.M."/>
            <person name="Moineau S."/>
            <person name="Charette S.J."/>
        </authorList>
    </citation>
    <scope>NUCLEOTIDE SEQUENCE [LARGE SCALE GENOMIC DNA]</scope>
</reference>
<accession>A0A219YCM9</accession>
<sequence>MQTVNVETVASVIEITGRYCNNSNVYITVEGMDPEPILDELGIREIVRYFGDDNILDHFTIQDVIDHFGTENLLSKMDPEIVLGYI</sequence>